<feature type="compositionally biased region" description="Basic residues" evidence="1">
    <location>
        <begin position="1227"/>
        <end position="1246"/>
    </location>
</feature>
<feature type="region of interest" description="Disordered" evidence="1">
    <location>
        <begin position="558"/>
        <end position="624"/>
    </location>
</feature>
<gene>
    <name evidence="2" type="ORF">M0812_08017</name>
</gene>
<comment type="caution">
    <text evidence="2">The sequence shown here is derived from an EMBL/GenBank/DDBJ whole genome shotgun (WGS) entry which is preliminary data.</text>
</comment>
<feature type="compositionally biased region" description="Low complexity" evidence="1">
    <location>
        <begin position="763"/>
        <end position="778"/>
    </location>
</feature>
<name>A0AAV7ZZL7_9EUKA</name>
<dbReference type="Proteomes" id="UP001146793">
    <property type="component" value="Unassembled WGS sequence"/>
</dbReference>
<feature type="compositionally biased region" description="Basic and acidic residues" evidence="1">
    <location>
        <begin position="569"/>
        <end position="595"/>
    </location>
</feature>
<feature type="region of interest" description="Disordered" evidence="1">
    <location>
        <begin position="719"/>
        <end position="784"/>
    </location>
</feature>
<evidence type="ECO:0000313" key="2">
    <source>
        <dbReference type="EMBL" id="KAJ3446689.1"/>
    </source>
</evidence>
<evidence type="ECO:0000313" key="3">
    <source>
        <dbReference type="Proteomes" id="UP001146793"/>
    </source>
</evidence>
<sequence>MSKQNGNSSKKQGLNKRQNKKSIFKLILKQFDLLFLNKSNKKSHDLVFNYFLSKILVDQTFQSWVGSLFNQINYKNNLLYLIQQNVIPNPSIHLELKSFLTKNSLFYQQFIQREPLHEMDESFLINERKYIRWLFQFLLIQKFHQVTNLEKIQNSLYFETLIVLSKKIRELVKTVHKENGNFDFSNFQTDRKNKTDPNIKKKANTNTNTTRKTNSAVITFLDVIKPNFFLIIKSFEVNLVEIKLKLTQLSNVNIELKNDLVEQIIVICGKRIQEIDHFFEETLLINQNRKRVFSIHGENHGKEIKNHDLKQRKIQHNIELKNYNNLSMNTDMIIEKNDNNKSKGIDNLQIKCLNCKSWDSCLKNIFKKLNQKIIIHPFNYIIIFDLFLEFQQQGVLSVDYLLSKYQYSLEMKILIINQLLELFPLLKIETYSGSLLIDIYLLNYENIFPQILNLQLKELTENQNALNEQNKHTSNEIQDILRMYEKEHLNDPIGKPPKERIQYERVKTRSQTRIEMTKNYYNNNGFVNNTENTISKEMKKKDQALEITNEKEKETKIKLGTRKEKKKKKENEKEKELKKEKEKEKGNEKENEKEKGKRTRNKDKNFKKNIIFKKDKNSEKRKNKKIKSYSFKDLNVPIEIFDQILQINNPKIEKKFQSLPDIIQKFINITISKSKKSENDFFSQLENNLKINIQIETCNNNNNNNNSTTTITFANNNKKMKTNDNDNDNDDNVNDDDDDDDDDDDEDDDEDDDDDDDNEKNNKNSNNNNLKINRLNNNQDEKKKNKISKISLLHTRAMYLFEMSMMFYQECNIISHSNLKWINYEIPFFDREIDLKKASKLKNKNQKNNLDLTIITSSYIQIKCRACSELFRDKNQRFHYPIPRTGKITFIHRPRKEKFPNTQERVNDLYKLLFSNRKPIISILTDSNDPYVNPSNPLCIIYFGRLWKDLKLDMLNLLYFSHQHNYLNPTKSMEKIVQEELKFEKFSVNGNIENELLIIEEFLKHVDFKFSNLKIGNSQSNSFIINSKSIDFPYNDFLIVSTILLSLNLLPNENGLNLSMDTNTCTTPNQNPNSNSNPNSKTNPKTNTNRNPDPNTNTDPDPNTNMSTRTEMNMNRQMPPKVKEIINEYNFFKKHAKQNSSELSFTKCKDINCTHCSKFPVHATNVFNLLESNNGKMFDPIKSKKQPTRYMTWIELTEELKKKKFNVGNVKKDVLNSEQIKPFTNKKNPKTPNRKNKITKKKKRVPIKRKPKKKVYICSHIDPINNLRCDLEFYSAWQLRKHKIDFGHNFNRRGRPKKN</sequence>
<feature type="compositionally biased region" description="Basic and acidic residues" evidence="1">
    <location>
        <begin position="602"/>
        <end position="620"/>
    </location>
</feature>
<organism evidence="2 3">
    <name type="scientific">Anaeramoeba flamelloides</name>
    <dbReference type="NCBI Taxonomy" id="1746091"/>
    <lineage>
        <taxon>Eukaryota</taxon>
        <taxon>Metamonada</taxon>
        <taxon>Anaeramoebidae</taxon>
        <taxon>Anaeramoeba</taxon>
    </lineage>
</organism>
<feature type="compositionally biased region" description="Acidic residues" evidence="1">
    <location>
        <begin position="725"/>
        <end position="758"/>
    </location>
</feature>
<reference evidence="2" key="1">
    <citation type="submission" date="2022-08" db="EMBL/GenBank/DDBJ databases">
        <title>Novel sulphate-reducing endosymbionts in the free-living metamonad Anaeramoeba.</title>
        <authorList>
            <person name="Jerlstrom-Hultqvist J."/>
            <person name="Cepicka I."/>
            <person name="Gallot-Lavallee L."/>
            <person name="Salas-Leiva D."/>
            <person name="Curtis B.A."/>
            <person name="Zahonova K."/>
            <person name="Pipaliya S."/>
            <person name="Dacks J."/>
            <person name="Roger A.J."/>
        </authorList>
    </citation>
    <scope>NUCLEOTIDE SEQUENCE</scope>
    <source>
        <strain evidence="2">Busselton2</strain>
    </source>
</reference>
<dbReference type="EMBL" id="JANTQA010000019">
    <property type="protein sequence ID" value="KAJ3446689.1"/>
    <property type="molecule type" value="Genomic_DNA"/>
</dbReference>
<proteinExistence type="predicted"/>
<dbReference type="PANTHER" id="PTHR46740">
    <property type="entry name" value="PROTEIN DYAD"/>
    <property type="match status" value="1"/>
</dbReference>
<feature type="region of interest" description="Disordered" evidence="1">
    <location>
        <begin position="1222"/>
        <end position="1246"/>
    </location>
</feature>
<accession>A0AAV7ZZL7</accession>
<feature type="compositionally biased region" description="Low complexity" evidence="1">
    <location>
        <begin position="1060"/>
        <end position="1108"/>
    </location>
</feature>
<dbReference type="GO" id="GO:0051177">
    <property type="term" value="P:meiotic sister chromatid cohesion"/>
    <property type="evidence" value="ECO:0007669"/>
    <property type="project" value="InterPro"/>
</dbReference>
<dbReference type="InterPro" id="IPR044221">
    <property type="entry name" value="DYAD/AMEIOTIC1"/>
</dbReference>
<protein>
    <submittedName>
        <fullName evidence="2">Ribonuclease mrp protein subunit snm1</fullName>
    </submittedName>
</protein>
<dbReference type="PANTHER" id="PTHR46740:SF2">
    <property type="entry name" value="PROTEIN DYAD"/>
    <property type="match status" value="1"/>
</dbReference>
<feature type="compositionally biased region" description="Basic residues" evidence="1">
    <location>
        <begin position="559"/>
        <end position="568"/>
    </location>
</feature>
<evidence type="ECO:0000256" key="1">
    <source>
        <dbReference type="SAM" id="MobiDB-lite"/>
    </source>
</evidence>
<dbReference type="GO" id="GO:0007131">
    <property type="term" value="P:reciprocal meiotic recombination"/>
    <property type="evidence" value="ECO:0007669"/>
    <property type="project" value="InterPro"/>
</dbReference>
<feature type="region of interest" description="Disordered" evidence="1">
    <location>
        <begin position="1060"/>
        <end position="1112"/>
    </location>
</feature>